<evidence type="ECO:0000256" key="10">
    <source>
        <dbReference type="ARBA" id="ARBA00023157"/>
    </source>
</evidence>
<evidence type="ECO:0000256" key="1">
    <source>
        <dbReference type="ARBA" id="ARBA00001966"/>
    </source>
</evidence>
<evidence type="ECO:0000256" key="5">
    <source>
        <dbReference type="ARBA" id="ARBA00022723"/>
    </source>
</evidence>
<dbReference type="AlphaFoldDB" id="A0A1Y5PCL9"/>
<keyword evidence="9" id="KW-0238">DNA-binding</keyword>
<dbReference type="PROSITE" id="PS51674">
    <property type="entry name" value="4FE4S_WBL"/>
    <property type="match status" value="1"/>
</dbReference>
<comment type="similarity">
    <text evidence="3">Belongs to the WhiB family.</text>
</comment>
<dbReference type="GO" id="GO:0046872">
    <property type="term" value="F:metal ion binding"/>
    <property type="evidence" value="ECO:0007669"/>
    <property type="project" value="UniProtKB-KW"/>
</dbReference>
<evidence type="ECO:0000256" key="7">
    <source>
        <dbReference type="ARBA" id="ARBA00023014"/>
    </source>
</evidence>
<dbReference type="GO" id="GO:0051539">
    <property type="term" value="F:4 iron, 4 sulfur cluster binding"/>
    <property type="evidence" value="ECO:0007669"/>
    <property type="project" value="UniProtKB-KW"/>
</dbReference>
<dbReference type="GO" id="GO:0003677">
    <property type="term" value="F:DNA binding"/>
    <property type="evidence" value="ECO:0007669"/>
    <property type="project" value="UniProtKB-KW"/>
</dbReference>
<dbReference type="GO" id="GO:0045454">
    <property type="term" value="P:cell redox homeostasis"/>
    <property type="evidence" value="ECO:0007669"/>
    <property type="project" value="TreeGrafter"/>
</dbReference>
<keyword evidence="10" id="KW-1015">Disulfide bond</keyword>
<protein>
    <submittedName>
        <fullName evidence="13">WhiB-family transcriptional regulator</fullName>
    </submittedName>
</protein>
<dbReference type="InterPro" id="IPR003482">
    <property type="entry name" value="Whib"/>
</dbReference>
<evidence type="ECO:0000256" key="3">
    <source>
        <dbReference type="ARBA" id="ARBA00006597"/>
    </source>
</evidence>
<evidence type="ECO:0000259" key="12">
    <source>
        <dbReference type="PROSITE" id="PS51674"/>
    </source>
</evidence>
<organism evidence="13">
    <name type="scientific">uncultured Mycobacterium sp</name>
    <dbReference type="NCBI Taxonomy" id="171292"/>
    <lineage>
        <taxon>Bacteria</taxon>
        <taxon>Bacillati</taxon>
        <taxon>Actinomycetota</taxon>
        <taxon>Actinomycetes</taxon>
        <taxon>Mycobacteriales</taxon>
        <taxon>Mycobacteriaceae</taxon>
        <taxon>Mycobacterium</taxon>
        <taxon>environmental samples</taxon>
    </lineage>
</organism>
<sequence>MSAKPGVAQARHKKLPSRTNVSWQQYAHCVDSDPRIFFDPTCYAQALLVCRECPVKPQCRAYSRGAPGVWGGQVNEEKQ</sequence>
<evidence type="ECO:0000313" key="13">
    <source>
        <dbReference type="EMBL" id="SBS73881.1"/>
    </source>
</evidence>
<keyword evidence="8" id="KW-0805">Transcription regulation</keyword>
<proteinExistence type="inferred from homology"/>
<keyword evidence="4" id="KW-0004">4Fe-4S</keyword>
<name>A0A1Y5PCL9_9MYCO</name>
<dbReference type="EMBL" id="FLQS01000010">
    <property type="protein sequence ID" value="SBS73881.1"/>
    <property type="molecule type" value="Genomic_DNA"/>
</dbReference>
<evidence type="ECO:0000256" key="2">
    <source>
        <dbReference type="ARBA" id="ARBA00004496"/>
    </source>
</evidence>
<keyword evidence="6" id="KW-0408">Iron</keyword>
<keyword evidence="5" id="KW-0479">Metal-binding</keyword>
<gene>
    <name evidence="13" type="ORF">MHPYR_180104</name>
</gene>
<dbReference type="GO" id="GO:0047134">
    <property type="term" value="F:protein-disulfide reductase [NAD(P)H] activity"/>
    <property type="evidence" value="ECO:0007669"/>
    <property type="project" value="TreeGrafter"/>
</dbReference>
<reference evidence="13" key="1">
    <citation type="submission" date="2016-03" db="EMBL/GenBank/DDBJ databases">
        <authorList>
            <person name="Ploux O."/>
        </authorList>
    </citation>
    <scope>NUCLEOTIDE SEQUENCE</scope>
    <source>
        <strain evidence="13">UC10</strain>
    </source>
</reference>
<accession>A0A1Y5PCL9</accession>
<evidence type="ECO:0000256" key="9">
    <source>
        <dbReference type="ARBA" id="ARBA00023125"/>
    </source>
</evidence>
<dbReference type="PANTHER" id="PTHR38839">
    <property type="entry name" value="TRANSCRIPTIONAL REGULATOR WHID-RELATED"/>
    <property type="match status" value="1"/>
</dbReference>
<dbReference type="GO" id="GO:0005737">
    <property type="term" value="C:cytoplasm"/>
    <property type="evidence" value="ECO:0007669"/>
    <property type="project" value="UniProtKB-SubCell"/>
</dbReference>
<evidence type="ECO:0000256" key="8">
    <source>
        <dbReference type="ARBA" id="ARBA00023015"/>
    </source>
</evidence>
<evidence type="ECO:0000256" key="4">
    <source>
        <dbReference type="ARBA" id="ARBA00022485"/>
    </source>
</evidence>
<comment type="subcellular location">
    <subcellularLocation>
        <location evidence="2">Cytoplasm</location>
    </subcellularLocation>
</comment>
<feature type="domain" description="4Fe-4S Wbl-type" evidence="12">
    <location>
        <begin position="28"/>
        <end position="79"/>
    </location>
</feature>
<comment type="cofactor">
    <cofactor evidence="1">
        <name>[4Fe-4S] cluster</name>
        <dbReference type="ChEBI" id="CHEBI:49883"/>
    </cofactor>
</comment>
<keyword evidence="11" id="KW-0804">Transcription</keyword>
<evidence type="ECO:0000256" key="6">
    <source>
        <dbReference type="ARBA" id="ARBA00023004"/>
    </source>
</evidence>
<evidence type="ECO:0000256" key="11">
    <source>
        <dbReference type="ARBA" id="ARBA00023163"/>
    </source>
</evidence>
<dbReference type="InterPro" id="IPR034768">
    <property type="entry name" value="4FE4S_WBL"/>
</dbReference>
<dbReference type="Pfam" id="PF02467">
    <property type="entry name" value="Whib"/>
    <property type="match status" value="1"/>
</dbReference>
<dbReference type="GO" id="GO:0045892">
    <property type="term" value="P:negative regulation of DNA-templated transcription"/>
    <property type="evidence" value="ECO:0007669"/>
    <property type="project" value="TreeGrafter"/>
</dbReference>
<keyword evidence="7" id="KW-0411">Iron-sulfur</keyword>